<dbReference type="EMBL" id="FUZZ01000001">
    <property type="protein sequence ID" value="SKC95803.1"/>
    <property type="molecule type" value="Genomic_DNA"/>
</dbReference>
<evidence type="ECO:0000259" key="3">
    <source>
        <dbReference type="SMART" id="SM00477"/>
    </source>
</evidence>
<evidence type="ECO:0000256" key="1">
    <source>
        <dbReference type="PIRSR" id="PIRSR640255-1"/>
    </source>
</evidence>
<keyword evidence="5" id="KW-0378">Hydrolase</keyword>
<dbReference type="InterPro" id="IPR001604">
    <property type="entry name" value="Endo_G_ENPP1-like_dom"/>
</dbReference>
<dbReference type="PANTHER" id="PTHR13966:SF5">
    <property type="entry name" value="ENDONUCLEASE G, MITOCHONDRIAL"/>
    <property type="match status" value="1"/>
</dbReference>
<dbReference type="InterPro" id="IPR044929">
    <property type="entry name" value="DNA/RNA_non-sp_Endonuclease_sf"/>
</dbReference>
<dbReference type="InterPro" id="IPR044925">
    <property type="entry name" value="His-Me_finger_sf"/>
</dbReference>
<dbReference type="SUPFAM" id="SSF54060">
    <property type="entry name" value="His-Me finger endonucleases"/>
    <property type="match status" value="1"/>
</dbReference>
<keyword evidence="2" id="KW-0479">Metal-binding</keyword>
<dbReference type="PANTHER" id="PTHR13966">
    <property type="entry name" value="ENDONUCLEASE RELATED"/>
    <property type="match status" value="1"/>
</dbReference>
<dbReference type="PROSITE" id="PS51257">
    <property type="entry name" value="PROKAR_LIPOPROTEIN"/>
    <property type="match status" value="1"/>
</dbReference>
<protein>
    <submittedName>
        <fullName evidence="5">Endonuclease G</fullName>
    </submittedName>
</protein>
<dbReference type="Gene3D" id="3.40.570.10">
    <property type="entry name" value="Extracellular Endonuclease, subunit A"/>
    <property type="match status" value="1"/>
</dbReference>
<evidence type="ECO:0000259" key="4">
    <source>
        <dbReference type="SMART" id="SM00892"/>
    </source>
</evidence>
<dbReference type="InterPro" id="IPR020821">
    <property type="entry name" value="ENPP1-3/EXOG-like_nuc-like"/>
</dbReference>
<organism evidence="5 6">
    <name type="scientific">Chitinophaga ginsengisegetis</name>
    <dbReference type="NCBI Taxonomy" id="393003"/>
    <lineage>
        <taxon>Bacteria</taxon>
        <taxon>Pseudomonadati</taxon>
        <taxon>Bacteroidota</taxon>
        <taxon>Chitinophagia</taxon>
        <taxon>Chitinophagales</taxon>
        <taxon>Chitinophagaceae</taxon>
        <taxon>Chitinophaga</taxon>
    </lineage>
</organism>
<accession>A0A1T5N6F7</accession>
<evidence type="ECO:0000256" key="2">
    <source>
        <dbReference type="PIRSR" id="PIRSR640255-2"/>
    </source>
</evidence>
<keyword evidence="5" id="KW-0540">Nuclease</keyword>
<keyword evidence="6" id="KW-1185">Reference proteome</keyword>
<proteinExistence type="predicted"/>
<dbReference type="Pfam" id="PF01223">
    <property type="entry name" value="Endonuclease_NS"/>
    <property type="match status" value="1"/>
</dbReference>
<dbReference type="GO" id="GO:0004519">
    <property type="term" value="F:endonuclease activity"/>
    <property type="evidence" value="ECO:0007669"/>
    <property type="project" value="UniProtKB-KW"/>
</dbReference>
<dbReference type="GO" id="GO:0003676">
    <property type="term" value="F:nucleic acid binding"/>
    <property type="evidence" value="ECO:0007669"/>
    <property type="project" value="InterPro"/>
</dbReference>
<dbReference type="SMART" id="SM00477">
    <property type="entry name" value="NUC"/>
    <property type="match status" value="1"/>
</dbReference>
<dbReference type="CDD" id="cd00091">
    <property type="entry name" value="NUC"/>
    <property type="match status" value="1"/>
</dbReference>
<dbReference type="AlphaFoldDB" id="A0A1T5N6F7"/>
<dbReference type="RefSeq" id="WP_079467852.1">
    <property type="nucleotide sequence ID" value="NZ_FUZZ01000001.1"/>
</dbReference>
<evidence type="ECO:0000313" key="6">
    <source>
        <dbReference type="Proteomes" id="UP000190166"/>
    </source>
</evidence>
<feature type="domain" description="ENPP1-3/EXOG-like endonuclease/phosphodiesterase" evidence="3">
    <location>
        <begin position="230"/>
        <end position="440"/>
    </location>
</feature>
<dbReference type="InterPro" id="IPR040255">
    <property type="entry name" value="Non-specific_endonuclease"/>
</dbReference>
<feature type="domain" description="DNA/RNA non-specific endonuclease/pyrophosphatase/phosphodiesterase" evidence="4">
    <location>
        <begin position="229"/>
        <end position="440"/>
    </location>
</feature>
<gene>
    <name evidence="5" type="ORF">SAMN05660461_0523</name>
</gene>
<name>A0A1T5N6F7_9BACT</name>
<feature type="binding site" evidence="2">
    <location>
        <position position="323"/>
    </location>
    <ligand>
        <name>Mg(2+)</name>
        <dbReference type="ChEBI" id="CHEBI:18420"/>
        <note>catalytic</note>
    </ligand>
</feature>
<dbReference type="GO" id="GO:0016787">
    <property type="term" value="F:hydrolase activity"/>
    <property type="evidence" value="ECO:0007669"/>
    <property type="project" value="InterPro"/>
</dbReference>
<sequence>MKPFIRHILVICFGGVLFTSCKKEATIQPQETLPSQRKATTELTTLLTENFESGSKTAYASGTVTLSSGSWTLDDALIGTLSADLKNGTKSVRIRNTGTLTTNFNIAGGAGTVTVTVHHGSYGSDGSSDWQLWTSGDNGGSWQQQGSNVTTSGNLQAATFTFTAGASLRISIRKVSGGSNRINIDDISITTGDGGSSPPPAAGDNDNMLLGNPSNALADISSENNYLMVKTYYALSYSRSRGTPNWVSWHIQSSDLGSVSRSDDFRADNTLPAGWYQVQNSSYSGSGFDRGHNCPSGDRTSTTEANSATFLMTNMMPQAPNNNQQTWANLENYTRSLVNAGNEVYVIDGNYGQGGTGSLGGVTNTINNGNVTVPANIWKVVVVLPAGNNDLSRINGSTRVIAVNTPNTNSINSDWTQYRTTVRDIENATGYNLLSSLRVSLQDSLETKIDNQQ</sequence>
<dbReference type="Proteomes" id="UP000190166">
    <property type="component" value="Unassembled WGS sequence"/>
</dbReference>
<evidence type="ECO:0000313" key="5">
    <source>
        <dbReference type="EMBL" id="SKC95803.1"/>
    </source>
</evidence>
<keyword evidence="5" id="KW-0255">Endonuclease</keyword>
<dbReference type="SMART" id="SM00892">
    <property type="entry name" value="Endonuclease_NS"/>
    <property type="match status" value="1"/>
</dbReference>
<dbReference type="STRING" id="393003.SAMN05660461_0523"/>
<feature type="active site" description="Proton acceptor" evidence="1">
    <location>
        <position position="292"/>
    </location>
</feature>
<dbReference type="GO" id="GO:0046872">
    <property type="term" value="F:metal ion binding"/>
    <property type="evidence" value="ECO:0007669"/>
    <property type="project" value="UniProtKB-KW"/>
</dbReference>
<reference evidence="5 6" key="1">
    <citation type="submission" date="2017-02" db="EMBL/GenBank/DDBJ databases">
        <authorList>
            <person name="Peterson S.W."/>
        </authorList>
    </citation>
    <scope>NUCLEOTIDE SEQUENCE [LARGE SCALE GENOMIC DNA]</scope>
    <source>
        <strain evidence="5 6">DSM 18108</strain>
    </source>
</reference>